<dbReference type="Gene3D" id="3.30.720.110">
    <property type="match status" value="1"/>
</dbReference>
<sequence length="131" mass="14650">MIPQALSTCITTTKIEQTRDFYVRHFAARIAFDCGWYINLEFGGKSASLQFMQPQPGQPLCNPAGLTFNFCVADVDAQFQTLSTAGLAATMPLEDHPWGDRGFALQDPNGITLYIYSEREPSAEFKPFYQP</sequence>
<dbReference type="Proteomes" id="UP000824366">
    <property type="component" value="Chromosome"/>
</dbReference>
<evidence type="ECO:0000313" key="2">
    <source>
        <dbReference type="EMBL" id="BCO29685.1"/>
    </source>
</evidence>
<dbReference type="InterPro" id="IPR004360">
    <property type="entry name" value="Glyas_Fos-R_dOase_dom"/>
</dbReference>
<keyword evidence="3" id="KW-1185">Reference proteome</keyword>
<evidence type="ECO:0000259" key="1">
    <source>
        <dbReference type="PROSITE" id="PS51819"/>
    </source>
</evidence>
<reference evidence="2 3" key="1">
    <citation type="journal article" date="2021" name="Microbiol. Spectr.">
        <title>A Single Bacterium Capable of Oxidation and Reduction of Iron at Circumneutral pH.</title>
        <authorList>
            <person name="Kato S."/>
            <person name="Ohkuma M."/>
        </authorList>
    </citation>
    <scope>NUCLEOTIDE SEQUENCE [LARGE SCALE GENOMIC DNA]</scope>
    <source>
        <strain evidence="2 3">MIZ03</strain>
    </source>
</reference>
<protein>
    <recommendedName>
        <fullName evidence="1">VOC domain-containing protein</fullName>
    </recommendedName>
</protein>
<gene>
    <name evidence="2" type="ORF">MIZ03_4609</name>
</gene>
<dbReference type="RefSeq" id="WP_223905927.1">
    <property type="nucleotide sequence ID" value="NZ_AP024238.1"/>
</dbReference>
<accession>A0ABM7MTE1</accession>
<evidence type="ECO:0000313" key="3">
    <source>
        <dbReference type="Proteomes" id="UP000824366"/>
    </source>
</evidence>
<dbReference type="SUPFAM" id="SSF54593">
    <property type="entry name" value="Glyoxalase/Bleomycin resistance protein/Dihydroxybiphenyl dioxygenase"/>
    <property type="match status" value="1"/>
</dbReference>
<name>A0ABM7MTE1_9BURK</name>
<dbReference type="EMBL" id="AP024238">
    <property type="protein sequence ID" value="BCO29685.1"/>
    <property type="molecule type" value="Genomic_DNA"/>
</dbReference>
<dbReference type="InterPro" id="IPR037523">
    <property type="entry name" value="VOC_core"/>
</dbReference>
<organism evidence="2 3">
    <name type="scientific">Rhodoferax lithotrophicus</name>
    <dbReference type="NCBI Taxonomy" id="2798804"/>
    <lineage>
        <taxon>Bacteria</taxon>
        <taxon>Pseudomonadati</taxon>
        <taxon>Pseudomonadota</taxon>
        <taxon>Betaproteobacteria</taxon>
        <taxon>Burkholderiales</taxon>
        <taxon>Comamonadaceae</taxon>
        <taxon>Rhodoferax</taxon>
    </lineage>
</organism>
<dbReference type="PROSITE" id="PS51819">
    <property type="entry name" value="VOC"/>
    <property type="match status" value="1"/>
</dbReference>
<dbReference type="InterPro" id="IPR029068">
    <property type="entry name" value="Glyas_Bleomycin-R_OHBP_Dase"/>
</dbReference>
<dbReference type="Gene3D" id="3.30.720.120">
    <property type="match status" value="1"/>
</dbReference>
<dbReference type="Pfam" id="PF00903">
    <property type="entry name" value="Glyoxalase"/>
    <property type="match status" value="1"/>
</dbReference>
<proteinExistence type="predicted"/>
<feature type="domain" description="VOC" evidence="1">
    <location>
        <begin position="4"/>
        <end position="118"/>
    </location>
</feature>